<feature type="transmembrane region" description="Helical" evidence="1">
    <location>
        <begin position="104"/>
        <end position="121"/>
    </location>
</feature>
<feature type="transmembrane region" description="Helical" evidence="1">
    <location>
        <begin position="328"/>
        <end position="348"/>
    </location>
</feature>
<comment type="caution">
    <text evidence="2">The sequence shown here is derived from an EMBL/GenBank/DDBJ whole genome shotgun (WGS) entry which is preliminary data.</text>
</comment>
<dbReference type="PANTHER" id="PTHR23523:SF2">
    <property type="entry name" value="2-NITROIMIDAZOLE TRANSPORTER"/>
    <property type="match status" value="1"/>
</dbReference>
<feature type="transmembrane region" description="Helical" evidence="1">
    <location>
        <begin position="162"/>
        <end position="183"/>
    </location>
</feature>
<feature type="transmembrane region" description="Helical" evidence="1">
    <location>
        <begin position="235"/>
        <end position="254"/>
    </location>
</feature>
<feature type="transmembrane region" description="Helical" evidence="1">
    <location>
        <begin position="127"/>
        <end position="150"/>
    </location>
</feature>
<accession>A0A918CIX4</accession>
<feature type="transmembrane region" description="Helical" evidence="1">
    <location>
        <begin position="70"/>
        <end position="92"/>
    </location>
</feature>
<dbReference type="InterPro" id="IPR052524">
    <property type="entry name" value="MFS_Cyanate_Porter"/>
</dbReference>
<dbReference type="Proteomes" id="UP000603865">
    <property type="component" value="Unassembled WGS sequence"/>
</dbReference>
<name>A0A918CIX4_9DEIO</name>
<feature type="transmembrane region" description="Helical" evidence="1">
    <location>
        <begin position="274"/>
        <end position="293"/>
    </location>
</feature>
<protein>
    <submittedName>
        <fullName evidence="2">MFS transporter</fullName>
    </submittedName>
</protein>
<feature type="transmembrane region" description="Helical" evidence="1">
    <location>
        <begin position="195"/>
        <end position="214"/>
    </location>
</feature>
<dbReference type="PANTHER" id="PTHR23523">
    <property type="match status" value="1"/>
</dbReference>
<organism evidence="2 3">
    <name type="scientific">Deinococcus ruber</name>
    <dbReference type="NCBI Taxonomy" id="1848197"/>
    <lineage>
        <taxon>Bacteria</taxon>
        <taxon>Thermotogati</taxon>
        <taxon>Deinococcota</taxon>
        <taxon>Deinococci</taxon>
        <taxon>Deinococcales</taxon>
        <taxon>Deinococcaceae</taxon>
        <taxon>Deinococcus</taxon>
    </lineage>
</organism>
<sequence length="420" mass="43960">MAVVDVSPLSIRFFSTFMTPNPPSQPGSDRRSATPTALLIPGLILVALNLRPTLAGFGPLLSQIQRELDVNATTVSLLTTIPLLCFGAFAPVAPWLTRLRSSETVILGCLGLIAVGALFRVGPSLPWILLGTLLVGSGIAVANVLLPGWIRHRFPARSGVMMGLYTFSVVGGAALASGLSVPLRNALSGAWRPSLGVWAGLALLGALAWLPTVLGRAPRATGLSLAAPSVWRNPAALWVTLYMGLQSLVFYAWLTWLPKVLQDHGSTLAASGTLLALANLVQLPFTLAVPVWASRRGDQRQLVLGTSLLVAAGLLGLLLFPAAPPLPWVLLLGAGCGGTFSLALILIVQRAQTTSQVPQLSALAQGVGYLLAASGPFLFGALHDHTRQWNAPLWFLLACTLLVSLSGLQAGKPLAASSES</sequence>
<reference evidence="2" key="2">
    <citation type="submission" date="2020-09" db="EMBL/GenBank/DDBJ databases">
        <authorList>
            <person name="Sun Q."/>
            <person name="Ohkuma M."/>
        </authorList>
    </citation>
    <scope>NUCLEOTIDE SEQUENCE</scope>
    <source>
        <strain evidence="2">JCM 31311</strain>
    </source>
</reference>
<dbReference type="GO" id="GO:0022857">
    <property type="term" value="F:transmembrane transporter activity"/>
    <property type="evidence" value="ECO:0007669"/>
    <property type="project" value="InterPro"/>
</dbReference>
<feature type="transmembrane region" description="Helical" evidence="1">
    <location>
        <begin position="33"/>
        <end position="50"/>
    </location>
</feature>
<evidence type="ECO:0000256" key="1">
    <source>
        <dbReference type="SAM" id="Phobius"/>
    </source>
</evidence>
<evidence type="ECO:0000313" key="3">
    <source>
        <dbReference type="Proteomes" id="UP000603865"/>
    </source>
</evidence>
<reference evidence="2" key="1">
    <citation type="journal article" date="2014" name="Int. J. Syst. Evol. Microbiol.">
        <title>Complete genome sequence of Corynebacterium casei LMG S-19264T (=DSM 44701T), isolated from a smear-ripened cheese.</title>
        <authorList>
            <consortium name="US DOE Joint Genome Institute (JGI-PGF)"/>
            <person name="Walter F."/>
            <person name="Albersmeier A."/>
            <person name="Kalinowski J."/>
            <person name="Ruckert C."/>
        </authorList>
    </citation>
    <scope>NUCLEOTIDE SEQUENCE</scope>
    <source>
        <strain evidence="2">JCM 31311</strain>
    </source>
</reference>
<gene>
    <name evidence="2" type="ORF">GCM10008957_42860</name>
</gene>
<dbReference type="InterPro" id="IPR036259">
    <property type="entry name" value="MFS_trans_sf"/>
</dbReference>
<dbReference type="Pfam" id="PF07690">
    <property type="entry name" value="MFS_1"/>
    <property type="match status" value="1"/>
</dbReference>
<dbReference type="Gene3D" id="1.20.1250.20">
    <property type="entry name" value="MFS general substrate transporter like domains"/>
    <property type="match status" value="2"/>
</dbReference>
<dbReference type="AlphaFoldDB" id="A0A918CIX4"/>
<feature type="transmembrane region" description="Helical" evidence="1">
    <location>
        <begin position="360"/>
        <end position="379"/>
    </location>
</feature>
<dbReference type="CDD" id="cd17339">
    <property type="entry name" value="MFS_NIMT_CynX_like"/>
    <property type="match status" value="1"/>
</dbReference>
<feature type="transmembrane region" description="Helical" evidence="1">
    <location>
        <begin position="391"/>
        <end position="408"/>
    </location>
</feature>
<keyword evidence="1" id="KW-0472">Membrane</keyword>
<dbReference type="SUPFAM" id="SSF103473">
    <property type="entry name" value="MFS general substrate transporter"/>
    <property type="match status" value="1"/>
</dbReference>
<evidence type="ECO:0000313" key="2">
    <source>
        <dbReference type="EMBL" id="GGR26819.1"/>
    </source>
</evidence>
<keyword evidence="1" id="KW-1133">Transmembrane helix</keyword>
<keyword evidence="3" id="KW-1185">Reference proteome</keyword>
<dbReference type="InterPro" id="IPR011701">
    <property type="entry name" value="MFS"/>
</dbReference>
<keyword evidence="1" id="KW-0812">Transmembrane</keyword>
<dbReference type="EMBL" id="BMQL01000039">
    <property type="protein sequence ID" value="GGR26819.1"/>
    <property type="molecule type" value="Genomic_DNA"/>
</dbReference>
<proteinExistence type="predicted"/>
<feature type="transmembrane region" description="Helical" evidence="1">
    <location>
        <begin position="302"/>
        <end position="322"/>
    </location>
</feature>